<dbReference type="Proteomes" id="UP001163624">
    <property type="component" value="Chromosome"/>
</dbReference>
<evidence type="ECO:0000313" key="2">
    <source>
        <dbReference type="EMBL" id="WAI49551.1"/>
    </source>
</evidence>
<dbReference type="Pfam" id="PF05488">
    <property type="entry name" value="PAAR_motif"/>
    <property type="match status" value="1"/>
</dbReference>
<feature type="region of interest" description="Disordered" evidence="1">
    <location>
        <begin position="1"/>
        <end position="41"/>
    </location>
</feature>
<dbReference type="InterPro" id="IPR008727">
    <property type="entry name" value="PAAR_motif"/>
</dbReference>
<proteinExistence type="predicted"/>
<evidence type="ECO:0000256" key="1">
    <source>
        <dbReference type="SAM" id="MobiDB-lite"/>
    </source>
</evidence>
<organism evidence="2 3">
    <name type="scientific">Pseudomonas triclosanedens</name>
    <dbReference type="NCBI Taxonomy" id="2961893"/>
    <lineage>
        <taxon>Bacteria</taxon>
        <taxon>Pseudomonadati</taxon>
        <taxon>Pseudomonadota</taxon>
        <taxon>Gammaproteobacteria</taxon>
        <taxon>Pseudomonadales</taxon>
        <taxon>Pseudomonadaceae</taxon>
        <taxon>Pseudomonas</taxon>
    </lineage>
</organism>
<dbReference type="RefSeq" id="WP_254469564.1">
    <property type="nucleotide sequence ID" value="NZ_CP113432.1"/>
</dbReference>
<dbReference type="Gene3D" id="2.60.200.60">
    <property type="match status" value="1"/>
</dbReference>
<name>A0ABY6ZXI0_9PSED</name>
<accession>A0ABY6ZXI0</accession>
<sequence>MAPEGSRHYPGGTPRTSRPAARLSDKDACPKPGHGVNPTVTGSPSVIINGLPALRVGDSSACGDAVTEGIGSILVDGQPIAFLGSATAHGGSIISGSGDVLVGTQHSPVPFVAPLPVAVGFSCQLQLSAANGQPYSCLPYQAVLADGSVHTGVTDLAGATQPIRSATQMAVTSLRLLPPAIATACCARHDPAQGQGISLPVSGVQTSKTQPQGATLVPVQKDDKSRPLTSGELSMAQSLFKDSVDYARVRVHNEEYLPFGLQPDNTAMTPNGEMYFNPDFYKADFSVDARDRHWFMHEMVHVWQHQLGYWVRLHGILLHPGTLWGLLGDPYAYEFKPGSKLQDFNMEQQGDILADYFSWSTGNSVMSESGRNVRSLAEFEAVLSDFLRNPKDASLLP</sequence>
<dbReference type="CDD" id="cd14743">
    <property type="entry name" value="PAAR_CT_1"/>
    <property type="match status" value="1"/>
</dbReference>
<protein>
    <submittedName>
        <fullName evidence="2">PAAR domain-containing protein</fullName>
    </submittedName>
</protein>
<reference evidence="2" key="1">
    <citation type="submission" date="2022-11" db="EMBL/GenBank/DDBJ databases">
        <title>Pseudomonas triclosanedens sp. nov., a triclosan degrader isolated from activated sludge.</title>
        <authorList>
            <person name="Yin Y."/>
            <person name="Lu Z."/>
        </authorList>
    </citation>
    <scope>NUCLEOTIDE SEQUENCE</scope>
    <source>
        <strain evidence="2">ZM23</strain>
    </source>
</reference>
<gene>
    <name evidence="2" type="ORF">OU419_28140</name>
</gene>
<keyword evidence="3" id="KW-1185">Reference proteome</keyword>
<evidence type="ECO:0000313" key="3">
    <source>
        <dbReference type="Proteomes" id="UP001163624"/>
    </source>
</evidence>
<dbReference type="EMBL" id="CP113432">
    <property type="protein sequence ID" value="WAI49551.1"/>
    <property type="molecule type" value="Genomic_DNA"/>
</dbReference>